<dbReference type="InterPro" id="IPR001544">
    <property type="entry name" value="Aminotrans_IV"/>
</dbReference>
<dbReference type="Gene3D" id="3.60.120.10">
    <property type="entry name" value="Anthranilate synthase"/>
    <property type="match status" value="1"/>
</dbReference>
<evidence type="ECO:0000313" key="3">
    <source>
        <dbReference type="Proteomes" id="UP000680067"/>
    </source>
</evidence>
<organism evidence="2 3">
    <name type="scientific">Undibacterium luofuense</name>
    <dbReference type="NCBI Taxonomy" id="2828733"/>
    <lineage>
        <taxon>Bacteria</taxon>
        <taxon>Pseudomonadati</taxon>
        <taxon>Pseudomonadota</taxon>
        <taxon>Betaproteobacteria</taxon>
        <taxon>Burkholderiales</taxon>
        <taxon>Oxalobacteraceae</taxon>
        <taxon>Undibacterium</taxon>
    </lineage>
</organism>
<accession>A0A941I4Z2</accession>
<dbReference type="InterPro" id="IPR005802">
    <property type="entry name" value="ADC_synth_comp_1"/>
</dbReference>
<dbReference type="NCBIfam" id="TIGR00553">
    <property type="entry name" value="pabB"/>
    <property type="match status" value="1"/>
</dbReference>
<dbReference type="Gene3D" id="3.20.10.10">
    <property type="entry name" value="D-amino Acid Aminotransferase, subunit A, domain 2"/>
    <property type="match status" value="1"/>
</dbReference>
<proteinExistence type="predicted"/>
<dbReference type="InterPro" id="IPR043131">
    <property type="entry name" value="BCAT-like_N"/>
</dbReference>
<dbReference type="Pfam" id="PF01063">
    <property type="entry name" value="Aminotran_4"/>
    <property type="match status" value="1"/>
</dbReference>
<keyword evidence="2" id="KW-0808">Transferase</keyword>
<dbReference type="PRINTS" id="PR00095">
    <property type="entry name" value="ANTSNTHASEI"/>
</dbReference>
<dbReference type="PANTHER" id="PTHR11236:SF50">
    <property type="entry name" value="AMINODEOXYCHORISMATE SYNTHASE COMPONENT 1"/>
    <property type="match status" value="1"/>
</dbReference>
<dbReference type="Proteomes" id="UP000680067">
    <property type="component" value="Unassembled WGS sequence"/>
</dbReference>
<dbReference type="AlphaFoldDB" id="A0A941I4Z2"/>
<comment type="caution">
    <text evidence="2">The sequence shown here is derived from an EMBL/GenBank/DDBJ whole genome shotgun (WGS) entry which is preliminary data.</text>
</comment>
<evidence type="ECO:0000313" key="2">
    <source>
        <dbReference type="EMBL" id="MBR7782232.1"/>
    </source>
</evidence>
<keyword evidence="3" id="KW-1185">Reference proteome</keyword>
<name>A0A941I4Z2_9BURK</name>
<dbReference type="InterPro" id="IPR005801">
    <property type="entry name" value="ADC_synthase"/>
</dbReference>
<dbReference type="InterPro" id="IPR015890">
    <property type="entry name" value="Chorismate_C"/>
</dbReference>
<protein>
    <submittedName>
        <fullName evidence="2">Aminodeoxychorismate synthase component I</fullName>
        <ecNumber evidence="2">2.6.1.85</ecNumber>
    </submittedName>
</protein>
<dbReference type="GO" id="GO:0046820">
    <property type="term" value="F:4-amino-4-deoxychorismate synthase activity"/>
    <property type="evidence" value="ECO:0007669"/>
    <property type="project" value="UniProtKB-EC"/>
</dbReference>
<dbReference type="GO" id="GO:0000162">
    <property type="term" value="P:L-tryptophan biosynthetic process"/>
    <property type="evidence" value="ECO:0007669"/>
    <property type="project" value="TreeGrafter"/>
</dbReference>
<dbReference type="EMBL" id="JAGSPN010000005">
    <property type="protein sequence ID" value="MBR7782232.1"/>
    <property type="molecule type" value="Genomic_DNA"/>
</dbReference>
<dbReference type="PANTHER" id="PTHR11236">
    <property type="entry name" value="AMINOBENZOATE/ANTHRANILATE SYNTHASE"/>
    <property type="match status" value="1"/>
</dbReference>
<evidence type="ECO:0000259" key="1">
    <source>
        <dbReference type="Pfam" id="PF00425"/>
    </source>
</evidence>
<keyword evidence="2" id="KW-0032">Aminotransferase</keyword>
<feature type="domain" description="Chorismate-utilising enzyme C-terminal" evidence="1">
    <location>
        <begin position="127"/>
        <end position="396"/>
    </location>
</feature>
<dbReference type="SUPFAM" id="SSF56752">
    <property type="entry name" value="D-aminoacid aminotransferase-like PLP-dependent enzymes"/>
    <property type="match status" value="1"/>
</dbReference>
<dbReference type="InterPro" id="IPR043132">
    <property type="entry name" value="BCAT-like_C"/>
</dbReference>
<dbReference type="GO" id="GO:0009396">
    <property type="term" value="P:folic acid-containing compound biosynthetic process"/>
    <property type="evidence" value="ECO:0007669"/>
    <property type="project" value="InterPro"/>
</dbReference>
<gene>
    <name evidence="2" type="primary">pabB</name>
    <name evidence="2" type="ORF">KDM89_08770</name>
</gene>
<sequence>MSDLPSATVLTGETCFALLDDARSDGQASRLFLGHAGTVLCAHPTQWQECWQQVQQALQRGLYAVSVLSYETGAMLQGVSPRADQQASQILLFSECHHLNREQVEAWLSQREPALSGIAEIQPSVQREAFCEAIQRIRDYIRAGDTYQVNYTYRLHFDAYGEPVDLYRRLRERQPVPYGALIRLPDQQTILSFSPELFVQHQQGILRARPMKGTAAASGDAAEDQARAQALSQDIKNCAENLMIVDLLRNDLGRVAETGSVQVPRLFEVTRFSSVLQMTSTIEAHCRQGLTLGALMDALYPCGSITGAPKRRTMEIIRELETEARHVYTGAIGWFDPVSAEGDLPDFCLAVPIRTLQLQPAIQDAKGRYRRGVLGVGAGIVYDSDPQLEFEECQLKARFLTGLLPQVGLIETMMADGGEIRHTELHWQRLRTSAAVLGIPLADQQLAALREQTENMVKMAGSQAQRVRIQLQPDGQSIAQTFPLAPLSTPENVLPRFILADQILNSGDYLLRHKTTFRAVYDDAWRAAEQQGAFDAVFQNEHGHLTEGGRSTLLVKLQGQWFTPPLSDGVLAGTMRRYAMENAPWQAQERSLTVHDLEAAEAICLCNALRGIFAVQWQR</sequence>
<dbReference type="InterPro" id="IPR019999">
    <property type="entry name" value="Anth_synth_I-like"/>
</dbReference>
<dbReference type="SUPFAM" id="SSF56322">
    <property type="entry name" value="ADC synthase"/>
    <property type="match status" value="1"/>
</dbReference>
<dbReference type="InterPro" id="IPR036038">
    <property type="entry name" value="Aminotransferase-like"/>
</dbReference>
<dbReference type="EC" id="2.6.1.85" evidence="2"/>
<dbReference type="RefSeq" id="WP_212687569.1">
    <property type="nucleotide sequence ID" value="NZ_JAGSPN010000005.1"/>
</dbReference>
<dbReference type="Gene3D" id="3.30.470.10">
    <property type="match status" value="1"/>
</dbReference>
<reference evidence="2" key="1">
    <citation type="submission" date="2021-04" db="EMBL/GenBank/DDBJ databases">
        <title>novel species isolated from subtropical streams in China.</title>
        <authorList>
            <person name="Lu H."/>
        </authorList>
    </citation>
    <scope>NUCLEOTIDE SEQUENCE</scope>
    <source>
        <strain evidence="2">LFS511W</strain>
    </source>
</reference>
<dbReference type="Pfam" id="PF00425">
    <property type="entry name" value="Chorismate_bind"/>
    <property type="match status" value="1"/>
</dbReference>